<sequence length="95" mass="10649">MMDHCDGATKNKTLKADETEKPIVLSLPEAAAKMDPSDLADFLDVPSVPDMDVLRFYFYFEKAFAQVSFPWVKIFNETPLSAIIDVSPGFALIFE</sequence>
<name>A0ABQ7AUP4_BRACR</name>
<comment type="caution">
    <text evidence="1">The sequence shown here is derived from an EMBL/GenBank/DDBJ whole genome shotgun (WGS) entry which is preliminary data.</text>
</comment>
<dbReference type="Proteomes" id="UP000266723">
    <property type="component" value="Unassembled WGS sequence"/>
</dbReference>
<gene>
    <name evidence="1" type="ORF">DY000_02063699</name>
</gene>
<reference evidence="1 2" key="1">
    <citation type="journal article" date="2020" name="BMC Genomics">
        <title>Intraspecific diversification of the crop wild relative Brassica cretica Lam. using demographic model selection.</title>
        <authorList>
            <person name="Kioukis A."/>
            <person name="Michalopoulou V.A."/>
            <person name="Briers L."/>
            <person name="Pirintsos S."/>
            <person name="Studholme D.J."/>
            <person name="Pavlidis P."/>
            <person name="Sarris P.F."/>
        </authorList>
    </citation>
    <scope>NUCLEOTIDE SEQUENCE [LARGE SCALE GENOMIC DNA]</scope>
    <source>
        <strain evidence="2">cv. PFS-1207/04</strain>
    </source>
</reference>
<proteinExistence type="predicted"/>
<protein>
    <submittedName>
        <fullName evidence="1">Uncharacterized protein</fullName>
    </submittedName>
</protein>
<evidence type="ECO:0000313" key="1">
    <source>
        <dbReference type="EMBL" id="KAF3517669.1"/>
    </source>
</evidence>
<dbReference type="PANTHER" id="PTHR13448:SF14">
    <property type="entry name" value="F26K24.17 PROTEIN"/>
    <property type="match status" value="1"/>
</dbReference>
<accession>A0ABQ7AUP4</accession>
<dbReference type="EMBL" id="QGKV02001556">
    <property type="protein sequence ID" value="KAF3517669.1"/>
    <property type="molecule type" value="Genomic_DNA"/>
</dbReference>
<keyword evidence="2" id="KW-1185">Reference proteome</keyword>
<organism evidence="1 2">
    <name type="scientific">Brassica cretica</name>
    <name type="common">Mustard</name>
    <dbReference type="NCBI Taxonomy" id="69181"/>
    <lineage>
        <taxon>Eukaryota</taxon>
        <taxon>Viridiplantae</taxon>
        <taxon>Streptophyta</taxon>
        <taxon>Embryophyta</taxon>
        <taxon>Tracheophyta</taxon>
        <taxon>Spermatophyta</taxon>
        <taxon>Magnoliopsida</taxon>
        <taxon>eudicotyledons</taxon>
        <taxon>Gunneridae</taxon>
        <taxon>Pentapetalae</taxon>
        <taxon>rosids</taxon>
        <taxon>malvids</taxon>
        <taxon>Brassicales</taxon>
        <taxon>Brassicaceae</taxon>
        <taxon>Brassiceae</taxon>
        <taxon>Brassica</taxon>
    </lineage>
</organism>
<dbReference type="InterPro" id="IPR019308">
    <property type="entry name" value="TMEM214"/>
</dbReference>
<dbReference type="PANTHER" id="PTHR13448">
    <property type="entry name" value="TRANSMEMBRANE PROTEIN 214"/>
    <property type="match status" value="1"/>
</dbReference>
<evidence type="ECO:0000313" key="2">
    <source>
        <dbReference type="Proteomes" id="UP000266723"/>
    </source>
</evidence>